<dbReference type="EMBL" id="JAAGNN010000005">
    <property type="protein sequence ID" value="KAF4088734.1"/>
    <property type="molecule type" value="Genomic_DNA"/>
</dbReference>
<accession>A0A7J6B0T6</accession>
<organism evidence="2 3">
    <name type="scientific">Ameiurus melas</name>
    <name type="common">Black bullhead</name>
    <name type="synonym">Silurus melas</name>
    <dbReference type="NCBI Taxonomy" id="219545"/>
    <lineage>
        <taxon>Eukaryota</taxon>
        <taxon>Metazoa</taxon>
        <taxon>Chordata</taxon>
        <taxon>Craniata</taxon>
        <taxon>Vertebrata</taxon>
        <taxon>Euteleostomi</taxon>
        <taxon>Actinopterygii</taxon>
        <taxon>Neopterygii</taxon>
        <taxon>Teleostei</taxon>
        <taxon>Ostariophysi</taxon>
        <taxon>Siluriformes</taxon>
        <taxon>Ictaluridae</taxon>
        <taxon>Ameiurus</taxon>
    </lineage>
</organism>
<keyword evidence="3" id="KW-1185">Reference proteome</keyword>
<evidence type="ECO:0000256" key="1">
    <source>
        <dbReference type="SAM" id="MobiDB-lite"/>
    </source>
</evidence>
<protein>
    <recommendedName>
        <fullName evidence="4">EF-hand domain-containing protein</fullName>
    </recommendedName>
</protein>
<feature type="region of interest" description="Disordered" evidence="1">
    <location>
        <begin position="1"/>
        <end position="38"/>
    </location>
</feature>
<evidence type="ECO:0000313" key="2">
    <source>
        <dbReference type="EMBL" id="KAF4088734.1"/>
    </source>
</evidence>
<dbReference type="Proteomes" id="UP000593565">
    <property type="component" value="Unassembled WGS sequence"/>
</dbReference>
<proteinExistence type="predicted"/>
<evidence type="ECO:0000313" key="3">
    <source>
        <dbReference type="Proteomes" id="UP000593565"/>
    </source>
</evidence>
<evidence type="ECO:0008006" key="4">
    <source>
        <dbReference type="Google" id="ProtNLM"/>
    </source>
</evidence>
<sequence length="73" mass="8242">MKVSTTVNTQREESHRKAGSQLEMPHYTSNSQKRAAAVFSESGDSGKLSYPEFSRLINLDFLHLPGRIHKDSH</sequence>
<reference evidence="2 3" key="1">
    <citation type="submission" date="2020-02" db="EMBL/GenBank/DDBJ databases">
        <title>A chromosome-scale genome assembly of the black bullhead catfish (Ameiurus melas).</title>
        <authorList>
            <person name="Wen M."/>
            <person name="Zham M."/>
            <person name="Cabau C."/>
            <person name="Klopp C."/>
            <person name="Donnadieu C."/>
            <person name="Roques C."/>
            <person name="Bouchez O."/>
            <person name="Lampietro C."/>
            <person name="Jouanno E."/>
            <person name="Herpin A."/>
            <person name="Louis A."/>
            <person name="Berthelot C."/>
            <person name="Parey E."/>
            <person name="Roest-Crollius H."/>
            <person name="Braasch I."/>
            <person name="Postlethwait J."/>
            <person name="Robinson-Rechavi M."/>
            <person name="Echchiki A."/>
            <person name="Begum T."/>
            <person name="Montfort J."/>
            <person name="Schartl M."/>
            <person name="Bobe J."/>
            <person name="Guiguen Y."/>
        </authorList>
    </citation>
    <scope>NUCLEOTIDE SEQUENCE [LARGE SCALE GENOMIC DNA]</scope>
    <source>
        <strain evidence="2">M_S1</strain>
        <tissue evidence="2">Blood</tissue>
    </source>
</reference>
<name>A0A7J6B0T6_AMEME</name>
<comment type="caution">
    <text evidence="2">The sequence shown here is derived from an EMBL/GenBank/DDBJ whole genome shotgun (WGS) entry which is preliminary data.</text>
</comment>
<dbReference type="AlphaFoldDB" id="A0A7J6B0T6"/>
<gene>
    <name evidence="2" type="ORF">AMELA_G00058190</name>
</gene>